<evidence type="ECO:0000313" key="1">
    <source>
        <dbReference type="EMBL" id="GME79539.1"/>
    </source>
</evidence>
<comment type="caution">
    <text evidence="1">The sequence shown here is derived from an EMBL/GenBank/DDBJ whole genome shotgun (WGS) entry which is preliminary data.</text>
</comment>
<proteinExistence type="predicted"/>
<name>A0ACB5T2C6_AMBMO</name>
<evidence type="ECO:0000313" key="2">
    <source>
        <dbReference type="Proteomes" id="UP001165064"/>
    </source>
</evidence>
<organism evidence="1 2">
    <name type="scientific">Ambrosiozyma monospora</name>
    <name type="common">Yeast</name>
    <name type="synonym">Endomycopsis monosporus</name>
    <dbReference type="NCBI Taxonomy" id="43982"/>
    <lineage>
        <taxon>Eukaryota</taxon>
        <taxon>Fungi</taxon>
        <taxon>Dikarya</taxon>
        <taxon>Ascomycota</taxon>
        <taxon>Saccharomycotina</taxon>
        <taxon>Pichiomycetes</taxon>
        <taxon>Pichiales</taxon>
        <taxon>Pichiaceae</taxon>
        <taxon>Ambrosiozyma</taxon>
    </lineage>
</organism>
<dbReference type="EMBL" id="BSXS01002637">
    <property type="protein sequence ID" value="GME79539.1"/>
    <property type="molecule type" value="Genomic_DNA"/>
</dbReference>
<reference evidence="1" key="1">
    <citation type="submission" date="2023-04" db="EMBL/GenBank/DDBJ databases">
        <title>Ambrosiozyma monospora NBRC 10751.</title>
        <authorList>
            <person name="Ichikawa N."/>
            <person name="Sato H."/>
            <person name="Tonouchi N."/>
        </authorList>
    </citation>
    <scope>NUCLEOTIDE SEQUENCE</scope>
    <source>
        <strain evidence="1">NBRC 10751</strain>
    </source>
</reference>
<protein>
    <submittedName>
        <fullName evidence="1">Unnamed protein product</fullName>
    </submittedName>
</protein>
<keyword evidence="2" id="KW-1185">Reference proteome</keyword>
<gene>
    <name evidence="1" type="ORF">Amon02_000400000</name>
</gene>
<dbReference type="Proteomes" id="UP001165064">
    <property type="component" value="Unassembled WGS sequence"/>
</dbReference>
<accession>A0ACB5T2C6</accession>
<sequence>MSFIVGLLGTASTYKSQLTLAFIIGLVILGFYWFYTYTIEPTTTPVKGLPQLPGSIAIWGNLKQLGSDHPTALQQLSLKYKFPVFQCLFGIQRIVFVNSFDSAMEWFIKNQTALIDRPLFYTFHKLVSTSQGLTIGTSPWDETCKKRRLNVQRYMTTPAIKERANLIDVESYSMLRDLYSFTKSNGPVYPYKYTQRLALNFTTMLSYATRFDDIDTPLLGEILDMVKTIT</sequence>